<reference evidence="1 2" key="1">
    <citation type="journal article" date="2007" name="ISME J.">
        <title>Sequence-based analysis of pQBR103; a representative of a unique, transfer-proficient mega plasmid resident in the microbial community of sugar beet.</title>
        <authorList>
            <person name="Tett A."/>
            <person name="Spiers A.J."/>
            <person name="Crossman L.C."/>
            <person name="Ager D."/>
            <person name="Ciric L."/>
            <person name="Dow J.M."/>
            <person name="Fry J.C."/>
            <person name="Harris D."/>
            <person name="Lilley A."/>
            <person name="Oliver A."/>
            <person name="Parkhill J."/>
            <person name="Quail M.A."/>
            <person name="Rainey P.B."/>
            <person name="Saunders N.J."/>
            <person name="Seeger K."/>
            <person name="Snyder L.A.S."/>
            <person name="Squares R."/>
            <person name="Thomas C.M."/>
            <person name="Turner S.L."/>
            <person name="Zhang X.-X."/>
            <person name="Field D."/>
            <person name="Bailey M.J."/>
        </authorList>
    </citation>
    <scope>NUCLEOTIDE SEQUENCE [LARGE SCALE GENOMIC DNA]</scope>
    <source>
        <strain evidence="1 2">SBW25</strain>
    </source>
</reference>
<dbReference type="EMBL" id="AM235768">
    <property type="protein sequence ID" value="CAM96217.1"/>
    <property type="molecule type" value="Genomic_DNA"/>
</dbReference>
<gene>
    <name evidence="1" type="ordered locus">pQBR0185</name>
</gene>
<dbReference type="AlphaFoldDB" id="A4V6Q6"/>
<name>A4V6Q6_PSEFS</name>
<proteinExistence type="predicted"/>
<protein>
    <submittedName>
        <fullName evidence="1">Uncharacterized protein</fullName>
    </submittedName>
</protein>
<evidence type="ECO:0000313" key="2">
    <source>
        <dbReference type="Proteomes" id="UP000002332"/>
    </source>
</evidence>
<dbReference type="Proteomes" id="UP000002332">
    <property type="component" value="Plasmid pQBR103"/>
</dbReference>
<accession>A4V6Q6</accession>
<organism evidence="1 2">
    <name type="scientific">Pseudomonas fluorescens (strain SBW25)</name>
    <dbReference type="NCBI Taxonomy" id="216595"/>
    <lineage>
        <taxon>Bacteria</taxon>
        <taxon>Pseudomonadati</taxon>
        <taxon>Pseudomonadota</taxon>
        <taxon>Gammaproteobacteria</taxon>
        <taxon>Pseudomonadales</taxon>
        <taxon>Pseudomonadaceae</taxon>
        <taxon>Pseudomonas</taxon>
    </lineage>
</organism>
<sequence>MTHNNAQSQNHVTWRCICSKPFVEPQTEATHSKRIKGVVHDVVRDRHRDHPKQEVLFLYSAKIQRGSCVRVSVAFCCGSKVHGLSRYLGRSEVGETSPCSYLGDRFFAE</sequence>
<keyword evidence="1" id="KW-0614">Plasmid</keyword>
<evidence type="ECO:0000313" key="1">
    <source>
        <dbReference type="EMBL" id="CAM96217.1"/>
    </source>
</evidence>
<geneLocation type="plasmid" evidence="1 2">
    <name>pQBR103</name>
</geneLocation>